<evidence type="ECO:0000313" key="1">
    <source>
        <dbReference type="EMBL" id="KKL56384.1"/>
    </source>
</evidence>
<sequence>MNKLPIVAVIILALSLTPMSVSSDEGAA</sequence>
<feature type="non-terminal residue" evidence="1">
    <location>
        <position position="28"/>
    </location>
</feature>
<reference evidence="1" key="1">
    <citation type="journal article" date="2015" name="Nature">
        <title>Complex archaea that bridge the gap between prokaryotes and eukaryotes.</title>
        <authorList>
            <person name="Spang A."/>
            <person name="Saw J.H."/>
            <person name="Jorgensen S.L."/>
            <person name="Zaremba-Niedzwiedzka K."/>
            <person name="Martijn J."/>
            <person name="Lind A.E."/>
            <person name="van Eijk R."/>
            <person name="Schleper C."/>
            <person name="Guy L."/>
            <person name="Ettema T.J."/>
        </authorList>
    </citation>
    <scope>NUCLEOTIDE SEQUENCE</scope>
</reference>
<dbReference type="AlphaFoldDB" id="A0A0F9D492"/>
<gene>
    <name evidence="1" type="ORF">LCGC14_2245910</name>
</gene>
<organism evidence="1">
    <name type="scientific">marine sediment metagenome</name>
    <dbReference type="NCBI Taxonomy" id="412755"/>
    <lineage>
        <taxon>unclassified sequences</taxon>
        <taxon>metagenomes</taxon>
        <taxon>ecological metagenomes</taxon>
    </lineage>
</organism>
<dbReference type="EMBL" id="LAZR01030513">
    <property type="protein sequence ID" value="KKL56384.1"/>
    <property type="molecule type" value="Genomic_DNA"/>
</dbReference>
<comment type="caution">
    <text evidence="1">The sequence shown here is derived from an EMBL/GenBank/DDBJ whole genome shotgun (WGS) entry which is preliminary data.</text>
</comment>
<accession>A0A0F9D492</accession>
<protein>
    <submittedName>
        <fullName evidence="1">Uncharacterized protein</fullName>
    </submittedName>
</protein>
<name>A0A0F9D492_9ZZZZ</name>
<proteinExistence type="predicted"/>